<keyword evidence="2" id="KW-1185">Reference proteome</keyword>
<accession>A0ABW6IM60</accession>
<protein>
    <submittedName>
        <fullName evidence="1">Uncharacterized protein</fullName>
    </submittedName>
</protein>
<reference evidence="1 2" key="1">
    <citation type="submission" date="2024-10" db="EMBL/GenBank/DDBJ databases">
        <authorList>
            <person name="Ratan Roy A."/>
            <person name="Morales Sandoval P.H."/>
            <person name="De Los Santos Villalobos S."/>
            <person name="Chakraborty S."/>
            <person name="Mukherjee J."/>
        </authorList>
    </citation>
    <scope>NUCLEOTIDE SEQUENCE [LARGE SCALE GENOMIC DNA]</scope>
    <source>
        <strain evidence="1 2">S1</strain>
    </source>
</reference>
<dbReference type="EMBL" id="JBHZOL010000130">
    <property type="protein sequence ID" value="MFE4108682.1"/>
    <property type="molecule type" value="Genomic_DNA"/>
</dbReference>
<organism evidence="1 2">
    <name type="scientific">Almyronema epifaneia S1</name>
    <dbReference type="NCBI Taxonomy" id="2991925"/>
    <lineage>
        <taxon>Bacteria</taxon>
        <taxon>Bacillati</taxon>
        <taxon>Cyanobacteriota</taxon>
        <taxon>Cyanophyceae</taxon>
        <taxon>Nodosilineales</taxon>
        <taxon>Nodosilineaceae</taxon>
        <taxon>Almyronema</taxon>
        <taxon>Almyronema epifaneia</taxon>
    </lineage>
</organism>
<name>A0ABW6IM60_9CYAN</name>
<proteinExistence type="predicted"/>
<gene>
    <name evidence="1" type="ORF">ACFVKH_20605</name>
</gene>
<dbReference type="Proteomes" id="UP001600165">
    <property type="component" value="Unassembled WGS sequence"/>
</dbReference>
<dbReference type="RefSeq" id="WP_377968300.1">
    <property type="nucleotide sequence ID" value="NZ_JBHZOL010000130.1"/>
</dbReference>
<comment type="caution">
    <text evidence="1">The sequence shown here is derived from an EMBL/GenBank/DDBJ whole genome shotgun (WGS) entry which is preliminary data.</text>
</comment>
<evidence type="ECO:0000313" key="2">
    <source>
        <dbReference type="Proteomes" id="UP001600165"/>
    </source>
</evidence>
<evidence type="ECO:0000313" key="1">
    <source>
        <dbReference type="EMBL" id="MFE4108682.1"/>
    </source>
</evidence>
<sequence>MQDEQFSQENFITLIIEAYKRLPLLRGQNTAPLPSATDDETPQ</sequence>